<feature type="domain" description="Mce/MlaD" evidence="2">
    <location>
        <begin position="47"/>
        <end position="121"/>
    </location>
</feature>
<dbReference type="OrthoDB" id="4367361at2"/>
<keyword evidence="1" id="KW-0812">Transmembrane</keyword>
<reference evidence="3 4" key="1">
    <citation type="submission" date="2019-10" db="EMBL/GenBank/DDBJ databases">
        <title>Nocardia macrotermitis sp. nov. and Nocardia aurantia sp. nov., isolated from the gut of fungus growing-termite Macrotermes natalensis.</title>
        <authorList>
            <person name="Benndorf R."/>
            <person name="Schwitalla J."/>
            <person name="Martin K."/>
            <person name="De Beer W."/>
            <person name="Kaster A.-K."/>
            <person name="Vollmers J."/>
            <person name="Poulsen M."/>
            <person name="Beemelmanns C."/>
        </authorList>
    </citation>
    <scope>NUCLEOTIDE SEQUENCE [LARGE SCALE GENOMIC DNA]</scope>
    <source>
        <strain evidence="3 4">RB20</strain>
    </source>
</reference>
<dbReference type="EMBL" id="WEGK01000001">
    <property type="protein sequence ID" value="MQY17077.1"/>
    <property type="molecule type" value="Genomic_DNA"/>
</dbReference>
<proteinExistence type="predicted"/>
<evidence type="ECO:0000313" key="3">
    <source>
        <dbReference type="EMBL" id="MQY17077.1"/>
    </source>
</evidence>
<evidence type="ECO:0000313" key="4">
    <source>
        <dbReference type="Proteomes" id="UP000438448"/>
    </source>
</evidence>
<dbReference type="InterPro" id="IPR003399">
    <property type="entry name" value="Mce/MlaD"/>
</dbReference>
<accession>A0A7K0CUB6</accession>
<gene>
    <name evidence="3" type="ORF">NRB20_01400</name>
</gene>
<keyword evidence="4" id="KW-1185">Reference proteome</keyword>
<organism evidence="3 4">
    <name type="scientific">Nocardia macrotermitis</name>
    <dbReference type="NCBI Taxonomy" id="2585198"/>
    <lineage>
        <taxon>Bacteria</taxon>
        <taxon>Bacillati</taxon>
        <taxon>Actinomycetota</taxon>
        <taxon>Actinomycetes</taxon>
        <taxon>Mycobacteriales</taxon>
        <taxon>Nocardiaceae</taxon>
        <taxon>Nocardia</taxon>
    </lineage>
</organism>
<name>A0A7K0CUB6_9NOCA</name>
<protein>
    <recommendedName>
        <fullName evidence="2">Mce/MlaD domain-containing protein</fullName>
    </recommendedName>
</protein>
<evidence type="ECO:0000259" key="2">
    <source>
        <dbReference type="Pfam" id="PF02470"/>
    </source>
</evidence>
<dbReference type="Proteomes" id="UP000438448">
    <property type="component" value="Unassembled WGS sequence"/>
</dbReference>
<dbReference type="Pfam" id="PF02470">
    <property type="entry name" value="MlaD"/>
    <property type="match status" value="1"/>
</dbReference>
<keyword evidence="1" id="KW-0472">Membrane</keyword>
<keyword evidence="1" id="KW-1133">Transmembrane helix</keyword>
<sequence>MPAYALPGTEVGPRRARILGIGAVVLALLILIVWRVVPNSPPADEIHVALVTDRVGEGVAKGTDVRLDGVRVGSVDSVAIAGQGRQRIDLSLLRSQLFGLTDALTVDYAPGNLFGITALQLNSAHGGATLTDGSTVDLTGRDAARVSDATLAALLESTGTLTNDVLTPRLAQLLSTMSRDISAFTPLMQAIGSTARSFTETQRLPPSVLLTQFGSTLNGIPPMLSGAMDLLHSDLMNPQLRTTEELTRFKQMFGNVQNQLLPVVTQTFGVAQTYFGDLIPLAPLILNQLAGSVSTPALSGEQLSQLISRLDTAFHDSPSGPVLNTRVELDTVPGLAAPLAAALAHRPTAGGR</sequence>
<dbReference type="RefSeq" id="WP_153407230.1">
    <property type="nucleotide sequence ID" value="NZ_WEGK01000001.1"/>
</dbReference>
<feature type="transmembrane region" description="Helical" evidence="1">
    <location>
        <begin position="18"/>
        <end position="37"/>
    </location>
</feature>
<dbReference type="AlphaFoldDB" id="A0A7K0CUB6"/>
<evidence type="ECO:0000256" key="1">
    <source>
        <dbReference type="SAM" id="Phobius"/>
    </source>
</evidence>
<comment type="caution">
    <text evidence="3">The sequence shown here is derived from an EMBL/GenBank/DDBJ whole genome shotgun (WGS) entry which is preliminary data.</text>
</comment>